<keyword evidence="1" id="KW-0175">Coiled coil</keyword>
<dbReference type="InterPro" id="IPR050373">
    <property type="entry name" value="Fibrinogen_C-term_domain"/>
</dbReference>
<dbReference type="PROSITE" id="PS51406">
    <property type="entry name" value="FIBRINOGEN_C_2"/>
    <property type="match status" value="1"/>
</dbReference>
<dbReference type="EMBL" id="CAIIXF020000007">
    <property type="protein sequence ID" value="CAH1788442.1"/>
    <property type="molecule type" value="Genomic_DNA"/>
</dbReference>
<feature type="non-terminal residue" evidence="3">
    <location>
        <position position="469"/>
    </location>
</feature>
<evidence type="ECO:0000313" key="3">
    <source>
        <dbReference type="EMBL" id="CAH1788442.1"/>
    </source>
</evidence>
<dbReference type="InterPro" id="IPR014716">
    <property type="entry name" value="Fibrinogen_a/b/g_C_1"/>
</dbReference>
<reference evidence="3" key="1">
    <citation type="submission" date="2022-03" db="EMBL/GenBank/DDBJ databases">
        <authorList>
            <person name="Martin C."/>
        </authorList>
    </citation>
    <scope>NUCLEOTIDE SEQUENCE</scope>
</reference>
<sequence length="469" mass="52530">IIVSMLRGITVMYALAIFCVCCFSTVEPKWKKPNGGDQRPTKTDLGNLENAIQQLIESQAALKTDLKTDDSDIASLRDEISNLRDAVTNLRDGKFDVRESIAELRDMLELKFDKFTNEKQEDTITKAGVPVYSEVCNKSSQMLGAIQEQLKRYLHNALETTDNNITNGICNQLIGTDALTKGFDGMKEEIKKLVETCQMGSDDQTYKGKFNGSTGAEEVKKGFDGVKEQIKKLVDTCEIGSGDQIIKEPCNNDTFPVSEDCIGQSDGLHIISPKTGKRFLAKCEAGWIILTHRYDGSVEFNLEWAAYKQGFGNILAEHFVGMDNIVSVLQQRRYKAMFDLTTWENETRYADYKIFDINDEEDKYRLNIDGYSGTAGDSISGNNHQRFSTKDSDNDKLNGNCVLSYNGPFWFNACKPQGSIFGVYAKGPSCNEGAYECITWYNWPGKLPGVTGGNYNYSFKEVKLKIKPL</sequence>
<dbReference type="InterPro" id="IPR036056">
    <property type="entry name" value="Fibrinogen-like_C"/>
</dbReference>
<proteinExistence type="predicted"/>
<dbReference type="AlphaFoldDB" id="A0A8S4P5B0"/>
<keyword evidence="4" id="KW-1185">Reference proteome</keyword>
<accession>A0A8S4P5B0</accession>
<protein>
    <recommendedName>
        <fullName evidence="2">Fibrinogen C-terminal domain-containing protein</fullName>
    </recommendedName>
</protein>
<dbReference type="Proteomes" id="UP000749559">
    <property type="component" value="Unassembled WGS sequence"/>
</dbReference>
<feature type="domain" description="Fibrinogen C-terminal" evidence="2">
    <location>
        <begin position="252"/>
        <end position="469"/>
    </location>
</feature>
<gene>
    <name evidence="3" type="ORF">OFUS_LOCUS13976</name>
</gene>
<evidence type="ECO:0000313" key="4">
    <source>
        <dbReference type="Proteomes" id="UP000749559"/>
    </source>
</evidence>
<dbReference type="Gene3D" id="3.90.215.10">
    <property type="entry name" value="Gamma Fibrinogen, chain A, domain 1"/>
    <property type="match status" value="1"/>
</dbReference>
<dbReference type="InterPro" id="IPR002181">
    <property type="entry name" value="Fibrinogen_a/b/g_C_dom"/>
</dbReference>
<evidence type="ECO:0000259" key="2">
    <source>
        <dbReference type="PROSITE" id="PS51406"/>
    </source>
</evidence>
<dbReference type="SMART" id="SM00186">
    <property type="entry name" value="FBG"/>
    <property type="match status" value="1"/>
</dbReference>
<dbReference type="Pfam" id="PF00147">
    <property type="entry name" value="Fibrinogen_C"/>
    <property type="match status" value="1"/>
</dbReference>
<organism evidence="3 4">
    <name type="scientific">Owenia fusiformis</name>
    <name type="common">Polychaete worm</name>
    <dbReference type="NCBI Taxonomy" id="6347"/>
    <lineage>
        <taxon>Eukaryota</taxon>
        <taxon>Metazoa</taxon>
        <taxon>Spiralia</taxon>
        <taxon>Lophotrochozoa</taxon>
        <taxon>Annelida</taxon>
        <taxon>Polychaeta</taxon>
        <taxon>Sedentaria</taxon>
        <taxon>Canalipalpata</taxon>
        <taxon>Sabellida</taxon>
        <taxon>Oweniida</taxon>
        <taxon>Oweniidae</taxon>
        <taxon>Owenia</taxon>
    </lineage>
</organism>
<evidence type="ECO:0000256" key="1">
    <source>
        <dbReference type="SAM" id="Coils"/>
    </source>
</evidence>
<name>A0A8S4P5B0_OWEFU</name>
<dbReference type="PANTHER" id="PTHR19143">
    <property type="entry name" value="FIBRINOGEN/TENASCIN/ANGIOPOEITIN"/>
    <property type="match status" value="1"/>
</dbReference>
<dbReference type="GO" id="GO:0005615">
    <property type="term" value="C:extracellular space"/>
    <property type="evidence" value="ECO:0007669"/>
    <property type="project" value="TreeGrafter"/>
</dbReference>
<feature type="coiled-coil region" evidence="1">
    <location>
        <begin position="45"/>
        <end position="93"/>
    </location>
</feature>
<comment type="caution">
    <text evidence="3">The sequence shown here is derived from an EMBL/GenBank/DDBJ whole genome shotgun (WGS) entry which is preliminary data.</text>
</comment>
<dbReference type="SUPFAM" id="SSF56496">
    <property type="entry name" value="Fibrinogen C-terminal domain-like"/>
    <property type="match status" value="1"/>
</dbReference>